<name>A0ABV8TJK4_9ACTN</name>
<reference evidence="2" key="1">
    <citation type="journal article" date="2019" name="Int. J. Syst. Evol. Microbiol.">
        <title>The Global Catalogue of Microorganisms (GCM) 10K type strain sequencing project: providing services to taxonomists for standard genome sequencing and annotation.</title>
        <authorList>
            <consortium name="The Broad Institute Genomics Platform"/>
            <consortium name="The Broad Institute Genome Sequencing Center for Infectious Disease"/>
            <person name="Wu L."/>
            <person name="Ma J."/>
        </authorList>
    </citation>
    <scope>NUCLEOTIDE SEQUENCE [LARGE SCALE GENOMIC DNA]</scope>
    <source>
        <strain evidence="2">PCU 347</strain>
    </source>
</reference>
<sequence length="61" mass="6587">MNIKITVDGAAAARQARFGKLPERISYADMVEETQAGPRSSADDAYDPEVRFNCLAADLGL</sequence>
<comment type="caution">
    <text evidence="1">The sequence shown here is derived from an EMBL/GenBank/DDBJ whole genome shotgun (WGS) entry which is preliminary data.</text>
</comment>
<proteinExistence type="predicted"/>
<gene>
    <name evidence="1" type="ORF">ACFPC0_24205</name>
</gene>
<dbReference type="Proteomes" id="UP001595824">
    <property type="component" value="Unassembled WGS sequence"/>
</dbReference>
<keyword evidence="2" id="KW-1185">Reference proteome</keyword>
<protein>
    <submittedName>
        <fullName evidence="1">Uncharacterized protein</fullName>
    </submittedName>
</protein>
<organism evidence="1 2">
    <name type="scientific">Streptomyces andamanensis</name>
    <dbReference type="NCBI Taxonomy" id="1565035"/>
    <lineage>
        <taxon>Bacteria</taxon>
        <taxon>Bacillati</taxon>
        <taxon>Actinomycetota</taxon>
        <taxon>Actinomycetes</taxon>
        <taxon>Kitasatosporales</taxon>
        <taxon>Streptomycetaceae</taxon>
        <taxon>Streptomyces</taxon>
    </lineage>
</organism>
<dbReference type="RefSeq" id="WP_018569327.1">
    <property type="nucleotide sequence ID" value="NZ_JBHSDP010000024.1"/>
</dbReference>
<evidence type="ECO:0000313" key="1">
    <source>
        <dbReference type="EMBL" id="MFC4330834.1"/>
    </source>
</evidence>
<dbReference type="EMBL" id="JBHSDP010000024">
    <property type="protein sequence ID" value="MFC4330834.1"/>
    <property type="molecule type" value="Genomic_DNA"/>
</dbReference>
<evidence type="ECO:0000313" key="2">
    <source>
        <dbReference type="Proteomes" id="UP001595824"/>
    </source>
</evidence>
<accession>A0ABV8TJK4</accession>